<dbReference type="Gene3D" id="3.30.1490.480">
    <property type="entry name" value="Endolytic murein transglycosylase"/>
    <property type="match status" value="1"/>
</dbReference>
<dbReference type="EC" id="4.2.2.29" evidence="7"/>
<evidence type="ECO:0000256" key="4">
    <source>
        <dbReference type="ARBA" id="ARBA00023136"/>
    </source>
</evidence>
<dbReference type="EMBL" id="JAROAV010000024">
    <property type="protein sequence ID" value="MDF8264171.1"/>
    <property type="molecule type" value="Genomic_DNA"/>
</dbReference>
<feature type="compositionally biased region" description="Basic and acidic residues" evidence="8">
    <location>
        <begin position="43"/>
        <end position="52"/>
    </location>
</feature>
<sequence length="425" mass="44935">MNEPHLSDSIFGGDGDETVVGAAGSGSGDDASYQPGGYAAPASRREARENADRQAVQAPEDSWVEYGDPPRRRRRPWLPLLLALVLVGAGGFVAFKALGPSLPSWGGGGSQTAGADYTGTGSGSAVITVRRGDTGSQIGAALEKAGVVKSGNRFAQAFAAEPQAARLQPGSYTLRRQMSSSAALQLMLDPSARKGGVTIPEGLWATEIYARLSKATGTPLADYSAVDAAALDLPEGANGRVEGYLFPSTYLFADGATATDQLRTMVAEFKRRTASLNIPADQVSRVMTIASIVQAESKLGQDGPKVARVIENRLKPNPATNGRLQMDSTIHYLHKKRGTVTTSDKERDSTSPYNTYKHAGLPPAPVDNPGIEAIKAAQSPAPGSWLYFVTVNQQTGETRFSSTLAEHNKNVALFRAWCKANPGRC</sequence>
<dbReference type="PANTHER" id="PTHR30518">
    <property type="entry name" value="ENDOLYTIC MUREIN TRANSGLYCOSYLASE"/>
    <property type="match status" value="1"/>
</dbReference>
<gene>
    <name evidence="7 9" type="primary">mltG</name>
    <name evidence="9" type="ORF">P4R38_07960</name>
</gene>
<name>A0ABT6C620_9MICO</name>
<keyword evidence="1 7" id="KW-1003">Cell membrane</keyword>
<dbReference type="NCBIfam" id="TIGR00247">
    <property type="entry name" value="endolytic transglycosylase MltG"/>
    <property type="match status" value="1"/>
</dbReference>
<feature type="region of interest" description="Disordered" evidence="8">
    <location>
        <begin position="337"/>
        <end position="362"/>
    </location>
</feature>
<feature type="region of interest" description="Disordered" evidence="8">
    <location>
        <begin position="1"/>
        <end position="70"/>
    </location>
</feature>
<evidence type="ECO:0000256" key="8">
    <source>
        <dbReference type="SAM" id="MobiDB-lite"/>
    </source>
</evidence>
<accession>A0ABT6C620</accession>
<keyword evidence="3 7" id="KW-1133">Transmembrane helix</keyword>
<evidence type="ECO:0000256" key="3">
    <source>
        <dbReference type="ARBA" id="ARBA00022989"/>
    </source>
</evidence>
<evidence type="ECO:0000256" key="7">
    <source>
        <dbReference type="HAMAP-Rule" id="MF_02065"/>
    </source>
</evidence>
<comment type="function">
    <text evidence="7">Functions as a peptidoglycan terminase that cleaves nascent peptidoglycan strands endolytically to terminate their elongation.</text>
</comment>
<dbReference type="CDD" id="cd08010">
    <property type="entry name" value="MltG_like"/>
    <property type="match status" value="1"/>
</dbReference>
<comment type="catalytic activity">
    <reaction evidence="7">
        <text>a peptidoglycan chain = a peptidoglycan chain with N-acetyl-1,6-anhydromuramyl-[peptide] at the reducing end + a peptidoglycan chain with N-acetylglucosamine at the non-reducing end.</text>
        <dbReference type="EC" id="4.2.2.29"/>
    </reaction>
</comment>
<keyword evidence="6 7" id="KW-0961">Cell wall biogenesis/degradation</keyword>
<keyword evidence="10" id="KW-1185">Reference proteome</keyword>
<keyword evidence="5 7" id="KW-0456">Lyase</keyword>
<comment type="subcellular location">
    <subcellularLocation>
        <location evidence="7">Cell membrane</location>
        <topology evidence="7">Single-pass membrane protein</topology>
    </subcellularLocation>
</comment>
<evidence type="ECO:0000256" key="5">
    <source>
        <dbReference type="ARBA" id="ARBA00023239"/>
    </source>
</evidence>
<dbReference type="HAMAP" id="MF_02065">
    <property type="entry name" value="MltG"/>
    <property type="match status" value="1"/>
</dbReference>
<proteinExistence type="inferred from homology"/>
<dbReference type="Pfam" id="PF02618">
    <property type="entry name" value="YceG"/>
    <property type="match status" value="1"/>
</dbReference>
<dbReference type="PANTHER" id="PTHR30518:SF2">
    <property type="entry name" value="ENDOLYTIC MUREIN TRANSGLYCOSYLASE"/>
    <property type="match status" value="1"/>
</dbReference>
<feature type="transmembrane region" description="Helical" evidence="7">
    <location>
        <begin position="77"/>
        <end position="95"/>
    </location>
</feature>
<dbReference type="Gene3D" id="3.30.160.60">
    <property type="entry name" value="Classic Zinc Finger"/>
    <property type="match status" value="1"/>
</dbReference>
<reference evidence="9 10" key="1">
    <citation type="submission" date="2023-03" db="EMBL/GenBank/DDBJ databases">
        <title>YIM 133296 draft genome.</title>
        <authorList>
            <person name="Xiong L."/>
        </authorList>
    </citation>
    <scope>NUCLEOTIDE SEQUENCE [LARGE SCALE GENOMIC DNA]</scope>
    <source>
        <strain evidence="9 10">YIM 133296</strain>
    </source>
</reference>
<dbReference type="InterPro" id="IPR003770">
    <property type="entry name" value="MLTG-like"/>
</dbReference>
<comment type="similarity">
    <text evidence="7">Belongs to the transglycosylase MltG family.</text>
</comment>
<dbReference type="RefSeq" id="WP_277191789.1">
    <property type="nucleotide sequence ID" value="NZ_JAROAV010000024.1"/>
</dbReference>
<protein>
    <recommendedName>
        <fullName evidence="7">Endolytic murein transglycosylase</fullName>
        <ecNumber evidence="7">4.2.2.29</ecNumber>
    </recommendedName>
    <alternativeName>
        <fullName evidence="7">Peptidoglycan lytic transglycosylase</fullName>
    </alternativeName>
    <alternativeName>
        <fullName evidence="7">Peptidoglycan polymerization terminase</fullName>
    </alternativeName>
</protein>
<keyword evidence="4 7" id="KW-0472">Membrane</keyword>
<evidence type="ECO:0000313" key="10">
    <source>
        <dbReference type="Proteomes" id="UP001528912"/>
    </source>
</evidence>
<organism evidence="9 10">
    <name type="scientific">Luteipulveratus flavus</name>
    <dbReference type="NCBI Taxonomy" id="3031728"/>
    <lineage>
        <taxon>Bacteria</taxon>
        <taxon>Bacillati</taxon>
        <taxon>Actinomycetota</taxon>
        <taxon>Actinomycetes</taxon>
        <taxon>Micrococcales</taxon>
        <taxon>Dermacoccaceae</taxon>
        <taxon>Luteipulveratus</taxon>
    </lineage>
</organism>
<feature type="site" description="Important for catalytic activity" evidence="7">
    <location>
        <position position="296"/>
    </location>
</feature>
<keyword evidence="2 7" id="KW-0812">Transmembrane</keyword>
<evidence type="ECO:0000256" key="6">
    <source>
        <dbReference type="ARBA" id="ARBA00023316"/>
    </source>
</evidence>
<evidence type="ECO:0000256" key="2">
    <source>
        <dbReference type="ARBA" id="ARBA00022692"/>
    </source>
</evidence>
<dbReference type="Proteomes" id="UP001528912">
    <property type="component" value="Unassembled WGS sequence"/>
</dbReference>
<comment type="caution">
    <text evidence="9">The sequence shown here is derived from an EMBL/GenBank/DDBJ whole genome shotgun (WGS) entry which is preliminary data.</text>
</comment>
<evidence type="ECO:0000256" key="1">
    <source>
        <dbReference type="ARBA" id="ARBA00022475"/>
    </source>
</evidence>
<evidence type="ECO:0000313" key="9">
    <source>
        <dbReference type="EMBL" id="MDF8264171.1"/>
    </source>
</evidence>